<sequence length="69" mass="7548">MEAAKGIVSLSDGLGFNRRGIEVWVYSDSKGGRASGYPSFSSLPFDRTPEGEYYDHSGVACEVIQNETR</sequence>
<dbReference type="AlphaFoldDB" id="A0A438HGT4"/>
<organism evidence="1 2">
    <name type="scientific">Vitis vinifera</name>
    <name type="common">Grape</name>
    <dbReference type="NCBI Taxonomy" id="29760"/>
    <lineage>
        <taxon>Eukaryota</taxon>
        <taxon>Viridiplantae</taxon>
        <taxon>Streptophyta</taxon>
        <taxon>Embryophyta</taxon>
        <taxon>Tracheophyta</taxon>
        <taxon>Spermatophyta</taxon>
        <taxon>Magnoliopsida</taxon>
        <taxon>eudicotyledons</taxon>
        <taxon>Gunneridae</taxon>
        <taxon>Pentapetalae</taxon>
        <taxon>rosids</taxon>
        <taxon>Vitales</taxon>
        <taxon>Vitaceae</taxon>
        <taxon>Viteae</taxon>
        <taxon>Vitis</taxon>
    </lineage>
</organism>
<protein>
    <submittedName>
        <fullName evidence="1">Uncharacterized protein</fullName>
    </submittedName>
</protein>
<proteinExistence type="predicted"/>
<dbReference type="EMBL" id="QGNW01000224">
    <property type="protein sequence ID" value="RVW83685.1"/>
    <property type="molecule type" value="Genomic_DNA"/>
</dbReference>
<evidence type="ECO:0000313" key="1">
    <source>
        <dbReference type="EMBL" id="RVW83685.1"/>
    </source>
</evidence>
<evidence type="ECO:0000313" key="2">
    <source>
        <dbReference type="Proteomes" id="UP000288805"/>
    </source>
</evidence>
<gene>
    <name evidence="1" type="ORF">CK203_046028</name>
</gene>
<comment type="caution">
    <text evidence="1">The sequence shown here is derived from an EMBL/GenBank/DDBJ whole genome shotgun (WGS) entry which is preliminary data.</text>
</comment>
<dbReference type="Proteomes" id="UP000288805">
    <property type="component" value="Unassembled WGS sequence"/>
</dbReference>
<reference evidence="1 2" key="1">
    <citation type="journal article" date="2018" name="PLoS Genet.">
        <title>Population sequencing reveals clonal diversity and ancestral inbreeding in the grapevine cultivar Chardonnay.</title>
        <authorList>
            <person name="Roach M.J."/>
            <person name="Johnson D.L."/>
            <person name="Bohlmann J."/>
            <person name="van Vuuren H.J."/>
            <person name="Jones S.J."/>
            <person name="Pretorius I.S."/>
            <person name="Schmidt S.A."/>
            <person name="Borneman A.R."/>
        </authorList>
    </citation>
    <scope>NUCLEOTIDE SEQUENCE [LARGE SCALE GENOMIC DNA]</scope>
    <source>
        <strain evidence="2">cv. Chardonnay</strain>
        <tissue evidence="1">Leaf</tissue>
    </source>
</reference>
<name>A0A438HGT4_VITVI</name>
<accession>A0A438HGT4</accession>